<protein>
    <submittedName>
        <fullName evidence="4">Uncharacterized protein</fullName>
    </submittedName>
</protein>
<evidence type="ECO:0000313" key="4">
    <source>
        <dbReference type="Ensembl" id="ENSCSAVP00000017932.1"/>
    </source>
</evidence>
<keyword evidence="1" id="KW-0808">Transferase</keyword>
<evidence type="ECO:0000313" key="5">
    <source>
        <dbReference type="Proteomes" id="UP000007875"/>
    </source>
</evidence>
<dbReference type="Pfam" id="PF00406">
    <property type="entry name" value="ADK"/>
    <property type="match status" value="1"/>
</dbReference>
<keyword evidence="2" id="KW-0547">Nucleotide-binding</keyword>
<dbReference type="STRING" id="51511.ENSCSAVP00000017932"/>
<reference evidence="5" key="1">
    <citation type="submission" date="2003-08" db="EMBL/GenBank/DDBJ databases">
        <authorList>
            <person name="Birren B."/>
            <person name="Nusbaum C."/>
            <person name="Abebe A."/>
            <person name="Abouelleil A."/>
            <person name="Adekoya E."/>
            <person name="Ait-zahra M."/>
            <person name="Allen N."/>
            <person name="Allen T."/>
            <person name="An P."/>
            <person name="Anderson M."/>
            <person name="Anderson S."/>
            <person name="Arachchi H."/>
            <person name="Armbruster J."/>
            <person name="Bachantsang P."/>
            <person name="Baldwin J."/>
            <person name="Barry A."/>
            <person name="Bayul T."/>
            <person name="Blitshsteyn B."/>
            <person name="Bloom T."/>
            <person name="Blye J."/>
            <person name="Boguslavskiy L."/>
            <person name="Borowsky M."/>
            <person name="Boukhgalter B."/>
            <person name="Brunache A."/>
            <person name="Butler J."/>
            <person name="Calixte N."/>
            <person name="Calvo S."/>
            <person name="Camarata J."/>
            <person name="Campo K."/>
            <person name="Chang J."/>
            <person name="Cheshatsang Y."/>
            <person name="Citroen M."/>
            <person name="Collymore A."/>
            <person name="Considine T."/>
            <person name="Cook A."/>
            <person name="Cooke P."/>
            <person name="Corum B."/>
            <person name="Cuomo C."/>
            <person name="David R."/>
            <person name="Dawoe T."/>
            <person name="Degray S."/>
            <person name="Dodge S."/>
            <person name="Dooley K."/>
            <person name="Dorje P."/>
            <person name="Dorjee K."/>
            <person name="Dorris L."/>
            <person name="Duffey N."/>
            <person name="Dupes A."/>
            <person name="Elkins T."/>
            <person name="Engels R."/>
            <person name="Erickson J."/>
            <person name="Farina A."/>
            <person name="Faro S."/>
            <person name="Ferreira P."/>
            <person name="Fischer H."/>
            <person name="Fitzgerald M."/>
            <person name="Foley K."/>
            <person name="Gage D."/>
            <person name="Galagan J."/>
            <person name="Gearin G."/>
            <person name="Gnerre S."/>
            <person name="Gnirke A."/>
            <person name="Goyette A."/>
            <person name="Graham J."/>
            <person name="Grandbois E."/>
            <person name="Gyaltsen K."/>
            <person name="Hafez N."/>
            <person name="Hagopian D."/>
            <person name="Hagos B."/>
            <person name="Hall J."/>
            <person name="Hatcher B."/>
            <person name="Heller A."/>
            <person name="Higgins H."/>
            <person name="Honan T."/>
            <person name="Horn A."/>
            <person name="Houde N."/>
            <person name="Hughes L."/>
            <person name="Hulme W."/>
            <person name="Husby E."/>
            <person name="Iliev I."/>
            <person name="Jaffe D."/>
            <person name="Jones C."/>
            <person name="Kamal M."/>
            <person name="Kamat A."/>
            <person name="Kamvysselis M."/>
            <person name="Karlsson E."/>
            <person name="Kells C."/>
            <person name="Kieu A."/>
            <person name="Kisner P."/>
            <person name="Kodira C."/>
            <person name="Kulbokas E."/>
            <person name="Labutti K."/>
            <person name="Lama D."/>
            <person name="Landers T."/>
            <person name="Leger J."/>
            <person name="Levine S."/>
            <person name="Lewis D."/>
            <person name="Lewis T."/>
            <person name="Lindblad-toh K."/>
            <person name="Liu X."/>
            <person name="Lokyitsang T."/>
            <person name="Lokyitsang Y."/>
            <person name="Lucien O."/>
            <person name="Lui A."/>
            <person name="Ma L.J."/>
            <person name="Mabbitt R."/>
            <person name="Macdonald J."/>
            <person name="Maclean C."/>
            <person name="Major J."/>
            <person name="Manning J."/>
            <person name="Marabella R."/>
            <person name="Maru K."/>
            <person name="Matthews C."/>
            <person name="Mauceli E."/>
            <person name="Mccarthy M."/>
            <person name="Mcdonough S."/>
            <person name="Mcghee T."/>
            <person name="Meldrim J."/>
            <person name="Meneus L."/>
            <person name="Mesirov J."/>
            <person name="Mihalev A."/>
            <person name="Mihova T."/>
            <person name="Mikkelsen T."/>
            <person name="Mlenga V."/>
            <person name="Moru K."/>
            <person name="Mozes J."/>
            <person name="Mulrain L."/>
            <person name="Munson G."/>
            <person name="Naylor J."/>
            <person name="Newes C."/>
            <person name="Nguyen C."/>
            <person name="Nguyen N."/>
            <person name="Nguyen T."/>
            <person name="Nicol R."/>
            <person name="Nielsen C."/>
            <person name="Nizzari M."/>
            <person name="Norbu C."/>
            <person name="Norbu N."/>
            <person name="O'donnell P."/>
            <person name="Okoawo O."/>
            <person name="O'leary S."/>
            <person name="Omotosho B."/>
            <person name="O'neill K."/>
            <person name="Osman S."/>
            <person name="Parker S."/>
            <person name="Perrin D."/>
            <person name="Phunkhang P."/>
            <person name="Piqani B."/>
            <person name="Purcell S."/>
            <person name="Rachupka T."/>
            <person name="Ramasamy U."/>
            <person name="Rameau R."/>
            <person name="Ray V."/>
            <person name="Raymond C."/>
            <person name="Retta R."/>
            <person name="Richardson S."/>
            <person name="Rise C."/>
            <person name="Rodriguez J."/>
            <person name="Rogers J."/>
            <person name="Rogov P."/>
            <person name="Rutman M."/>
            <person name="Schupbach R."/>
            <person name="Seaman C."/>
            <person name="Settipalli S."/>
            <person name="Sharpe T."/>
            <person name="Sheridan J."/>
            <person name="Sherpa N."/>
            <person name="Shi J."/>
            <person name="Smirnov S."/>
            <person name="Smith C."/>
            <person name="Sougnez C."/>
            <person name="Spencer B."/>
            <person name="Stalker J."/>
            <person name="Stange-thomann N."/>
            <person name="Stavropoulos S."/>
            <person name="Stetson K."/>
            <person name="Stone C."/>
            <person name="Stone S."/>
            <person name="Stubbs M."/>
            <person name="Talamas J."/>
            <person name="Tchuinga P."/>
            <person name="Tenzing P."/>
            <person name="Tesfaye S."/>
            <person name="Theodore J."/>
            <person name="Thoulutsang Y."/>
            <person name="Topham K."/>
            <person name="Towey S."/>
            <person name="Tsamla T."/>
            <person name="Tsomo N."/>
            <person name="Vallee D."/>
            <person name="Vassiliev H."/>
            <person name="Venkataraman V."/>
            <person name="Vinson J."/>
            <person name="Vo A."/>
            <person name="Wade C."/>
            <person name="Wang S."/>
            <person name="Wangchuk T."/>
            <person name="Wangdi T."/>
            <person name="Whittaker C."/>
            <person name="Wilkinson J."/>
            <person name="Wu Y."/>
            <person name="Wyman D."/>
            <person name="Yadav S."/>
            <person name="Yang S."/>
            <person name="Yang X."/>
            <person name="Yeager S."/>
            <person name="Yee E."/>
            <person name="Young G."/>
            <person name="Zainoun J."/>
            <person name="Zembeck L."/>
            <person name="Zimmer A."/>
            <person name="Zody M."/>
            <person name="Lander E."/>
        </authorList>
    </citation>
    <scope>NUCLEOTIDE SEQUENCE [LARGE SCALE GENOMIC DNA]</scope>
</reference>
<reference evidence="4" key="3">
    <citation type="submission" date="2025-09" db="UniProtKB">
        <authorList>
            <consortium name="Ensembl"/>
        </authorList>
    </citation>
    <scope>IDENTIFICATION</scope>
</reference>
<dbReference type="eggNOG" id="KOG3079">
    <property type="taxonomic scope" value="Eukaryota"/>
</dbReference>
<sequence length="476" mass="54562">VANRLEQEFGSMRISIGGCIRHVLESQPDSILAQKMQEYILEGGTVPDVLAVDALALMLLNTSCTTRGYVLDGFPNTEAQVTLLHNRGIIPVKMIELQINDLEIIKRASRDRAELDQSTRLHNSDKITAVKCASYNENIAALRKWYTENHQNWVMLDGNASKWQLWKNVVAEATGSVVQIQNYIERISAGNAAKLANLCISPSDFRKRLGCYKEYCPVSLNLRDELVDCSDDLLQFAVEFRSKYYKTSSQKDMELFLDDPEKFVPPLAPKQLPPIPLLPRQLTHSQVKQRFPKRTELNGYCPVSYLDGKLRYEALVEGNPELVVEYREKLYACSTERHLNKFMRSPEKYCNLRLPQKLPPKKQPMDIINLPMLGYLEQRASTSIIKALTSVGCFKPKFPFLSVKKSALFYVACHLKAYNSRSSNYTRQKYVAKLKQFEENCKLITYLGTNMTMRYPEPQNRPIGFNDKMETFLNLE</sequence>
<dbReference type="PANTHER" id="PTHR23359">
    <property type="entry name" value="NUCLEOTIDE KINASE"/>
    <property type="match status" value="1"/>
</dbReference>
<evidence type="ECO:0000256" key="2">
    <source>
        <dbReference type="ARBA" id="ARBA00022741"/>
    </source>
</evidence>
<dbReference type="InParanoid" id="H2ZK16"/>
<dbReference type="SUPFAM" id="SSF52540">
    <property type="entry name" value="P-loop containing nucleoside triphosphate hydrolases"/>
    <property type="match status" value="1"/>
</dbReference>
<name>H2ZK16_CIOSA</name>
<dbReference type="InterPro" id="IPR000850">
    <property type="entry name" value="Adenylat/UMP-CMP_kin"/>
</dbReference>
<dbReference type="InterPro" id="IPR027417">
    <property type="entry name" value="P-loop_NTPase"/>
</dbReference>
<dbReference type="AlphaFoldDB" id="H2ZK16"/>
<proteinExistence type="predicted"/>
<dbReference type="GeneTree" id="ENSGT00740000115564"/>
<dbReference type="GO" id="GO:0019205">
    <property type="term" value="F:nucleobase-containing compound kinase activity"/>
    <property type="evidence" value="ECO:0007669"/>
    <property type="project" value="InterPro"/>
</dbReference>
<accession>H2ZK16</accession>
<dbReference type="GO" id="GO:0006139">
    <property type="term" value="P:nucleobase-containing compound metabolic process"/>
    <property type="evidence" value="ECO:0007669"/>
    <property type="project" value="InterPro"/>
</dbReference>
<dbReference type="GO" id="GO:0005524">
    <property type="term" value="F:ATP binding"/>
    <property type="evidence" value="ECO:0007669"/>
    <property type="project" value="InterPro"/>
</dbReference>
<evidence type="ECO:0000256" key="3">
    <source>
        <dbReference type="ARBA" id="ARBA00022777"/>
    </source>
</evidence>
<dbReference type="Gene3D" id="3.40.50.300">
    <property type="entry name" value="P-loop containing nucleotide triphosphate hydrolases"/>
    <property type="match status" value="1"/>
</dbReference>
<reference evidence="4" key="2">
    <citation type="submission" date="2025-08" db="UniProtKB">
        <authorList>
            <consortium name="Ensembl"/>
        </authorList>
    </citation>
    <scope>IDENTIFICATION</scope>
</reference>
<dbReference type="HOGENOM" id="CLU_027984_0_0_1"/>
<organism evidence="4 5">
    <name type="scientific">Ciona savignyi</name>
    <name type="common">Pacific transparent sea squirt</name>
    <dbReference type="NCBI Taxonomy" id="51511"/>
    <lineage>
        <taxon>Eukaryota</taxon>
        <taxon>Metazoa</taxon>
        <taxon>Chordata</taxon>
        <taxon>Tunicata</taxon>
        <taxon>Ascidiacea</taxon>
        <taxon>Phlebobranchia</taxon>
        <taxon>Cionidae</taxon>
        <taxon>Ciona</taxon>
    </lineage>
</organism>
<evidence type="ECO:0000256" key="1">
    <source>
        <dbReference type="ARBA" id="ARBA00022679"/>
    </source>
</evidence>
<dbReference type="OMA" id="FPYPLHN"/>
<dbReference type="Proteomes" id="UP000007875">
    <property type="component" value="Unassembled WGS sequence"/>
</dbReference>
<keyword evidence="3" id="KW-0418">Kinase</keyword>
<dbReference type="Ensembl" id="ENSCSAVT00000018126.1">
    <property type="protein sequence ID" value="ENSCSAVP00000017932.1"/>
    <property type="gene ID" value="ENSCSAVG00000010553.1"/>
</dbReference>
<keyword evidence="5" id="KW-1185">Reference proteome</keyword>